<dbReference type="GO" id="GO:0016020">
    <property type="term" value="C:membrane"/>
    <property type="evidence" value="ECO:0007669"/>
    <property type="project" value="UniProtKB-SubCell"/>
</dbReference>
<dbReference type="Proteomes" id="UP000288805">
    <property type="component" value="Unassembled WGS sequence"/>
</dbReference>
<comment type="subcellular location">
    <subcellularLocation>
        <location evidence="1">Membrane</location>
        <topology evidence="1">Multi-pass membrane protein</topology>
    </subcellularLocation>
</comment>
<name>A0A438HBA4_VITVI</name>
<dbReference type="PANTHER" id="PTHR32468:SF18">
    <property type="entry name" value="CATION_H(+) ANTIPORTER 1"/>
    <property type="match status" value="1"/>
</dbReference>
<dbReference type="InterPro" id="IPR038770">
    <property type="entry name" value="Na+/solute_symporter_sf"/>
</dbReference>
<dbReference type="Pfam" id="PF00999">
    <property type="entry name" value="Na_H_Exchanger"/>
    <property type="match status" value="1"/>
</dbReference>
<evidence type="ECO:0000313" key="17">
    <source>
        <dbReference type="Proteomes" id="UP000288805"/>
    </source>
</evidence>
<feature type="transmembrane region" description="Helical" evidence="12">
    <location>
        <begin position="215"/>
        <end position="235"/>
    </location>
</feature>
<evidence type="ECO:0000256" key="6">
    <source>
        <dbReference type="ARBA" id="ARBA00022958"/>
    </source>
</evidence>
<dbReference type="InterPro" id="IPR057291">
    <property type="entry name" value="CHX17_2nd"/>
</dbReference>
<gene>
    <name evidence="16" type="primary">CHX1</name>
    <name evidence="16" type="ORF">CK203_049547</name>
</gene>
<feature type="transmembrane region" description="Helical" evidence="12">
    <location>
        <begin position="110"/>
        <end position="132"/>
    </location>
</feature>
<protein>
    <submittedName>
        <fullName evidence="16">Cation/H(+) antiporter 1</fullName>
    </submittedName>
</protein>
<proteinExistence type="inferred from homology"/>
<reference evidence="16 17" key="1">
    <citation type="journal article" date="2018" name="PLoS Genet.">
        <title>Population sequencing reveals clonal diversity and ancestral inbreeding in the grapevine cultivar Chardonnay.</title>
        <authorList>
            <person name="Roach M.J."/>
            <person name="Johnson D.L."/>
            <person name="Bohlmann J."/>
            <person name="van Vuuren H.J."/>
            <person name="Jones S.J."/>
            <person name="Pretorius I.S."/>
            <person name="Schmidt S.A."/>
            <person name="Borneman A.R."/>
        </authorList>
    </citation>
    <scope>NUCLEOTIDE SEQUENCE [LARGE SCALE GENOMIC DNA]</scope>
    <source>
        <strain evidence="17">cv. Chardonnay</strain>
        <tissue evidence="16">Leaf</tissue>
    </source>
</reference>
<feature type="transmembrane region" description="Helical" evidence="12">
    <location>
        <begin position="255"/>
        <end position="280"/>
    </location>
</feature>
<organism evidence="16 17">
    <name type="scientific">Vitis vinifera</name>
    <name type="common">Grape</name>
    <dbReference type="NCBI Taxonomy" id="29760"/>
    <lineage>
        <taxon>Eukaryota</taxon>
        <taxon>Viridiplantae</taxon>
        <taxon>Streptophyta</taxon>
        <taxon>Embryophyta</taxon>
        <taxon>Tracheophyta</taxon>
        <taxon>Spermatophyta</taxon>
        <taxon>Magnoliopsida</taxon>
        <taxon>eudicotyledons</taxon>
        <taxon>Gunneridae</taxon>
        <taxon>Pentapetalae</taxon>
        <taxon>rosids</taxon>
        <taxon>Vitales</taxon>
        <taxon>Vitaceae</taxon>
        <taxon>Viteae</taxon>
        <taxon>Vitis</taxon>
    </lineage>
</organism>
<dbReference type="Pfam" id="PF23259">
    <property type="entry name" value="CHX17_C"/>
    <property type="match status" value="1"/>
</dbReference>
<feature type="transmembrane region" description="Helical" evidence="12">
    <location>
        <begin position="329"/>
        <end position="348"/>
    </location>
</feature>
<feature type="transmembrane region" description="Helical" evidence="12">
    <location>
        <begin position="393"/>
        <end position="413"/>
    </location>
</feature>
<evidence type="ECO:0000256" key="5">
    <source>
        <dbReference type="ARBA" id="ARBA00022692"/>
    </source>
</evidence>
<keyword evidence="2" id="KW-0813">Transport</keyword>
<evidence type="ECO:0000256" key="8">
    <source>
        <dbReference type="ARBA" id="ARBA00023065"/>
    </source>
</evidence>
<dbReference type="InterPro" id="IPR057290">
    <property type="entry name" value="CHX17_C"/>
</dbReference>
<dbReference type="GO" id="GO:0015297">
    <property type="term" value="F:antiporter activity"/>
    <property type="evidence" value="ECO:0007669"/>
    <property type="project" value="UniProtKB-KW"/>
</dbReference>
<feature type="domain" description="Cation/H+ exchanger transmembrane" evidence="13">
    <location>
        <begin position="31"/>
        <end position="413"/>
    </location>
</feature>
<evidence type="ECO:0000259" key="15">
    <source>
        <dbReference type="Pfam" id="PF23259"/>
    </source>
</evidence>
<evidence type="ECO:0000256" key="10">
    <source>
        <dbReference type="ARBA" id="ARBA00038341"/>
    </source>
</evidence>
<keyword evidence="7 12" id="KW-1133">Transmembrane helix</keyword>
<evidence type="ECO:0000256" key="2">
    <source>
        <dbReference type="ARBA" id="ARBA00022448"/>
    </source>
</evidence>
<dbReference type="InterPro" id="IPR050794">
    <property type="entry name" value="CPA2_transporter"/>
</dbReference>
<evidence type="ECO:0000256" key="3">
    <source>
        <dbReference type="ARBA" id="ARBA00022449"/>
    </source>
</evidence>
<keyword evidence="6" id="KW-0630">Potassium</keyword>
<feature type="domain" description="Cation/H(+) antiporter C-terminal" evidence="15">
    <location>
        <begin position="612"/>
        <end position="771"/>
    </location>
</feature>
<comment type="caution">
    <text evidence="16">The sequence shown here is derived from an EMBL/GenBank/DDBJ whole genome shotgun (WGS) entry which is preliminary data.</text>
</comment>
<feature type="transmembrane region" description="Helical" evidence="12">
    <location>
        <begin position="12"/>
        <end position="34"/>
    </location>
</feature>
<feature type="transmembrane region" description="Helical" evidence="12">
    <location>
        <begin position="78"/>
        <end position="98"/>
    </location>
</feature>
<keyword evidence="5 12" id="KW-0812">Transmembrane</keyword>
<evidence type="ECO:0000256" key="7">
    <source>
        <dbReference type="ARBA" id="ARBA00022989"/>
    </source>
</evidence>
<feature type="transmembrane region" description="Helical" evidence="12">
    <location>
        <begin position="144"/>
        <end position="166"/>
    </location>
</feature>
<evidence type="ECO:0000256" key="4">
    <source>
        <dbReference type="ARBA" id="ARBA00022538"/>
    </source>
</evidence>
<evidence type="ECO:0000313" key="16">
    <source>
        <dbReference type="EMBL" id="RVW81740.1"/>
    </source>
</evidence>
<evidence type="ECO:0000259" key="14">
    <source>
        <dbReference type="Pfam" id="PF23256"/>
    </source>
</evidence>
<dbReference type="Gene3D" id="1.20.1530.20">
    <property type="match status" value="1"/>
</dbReference>
<feature type="transmembrane region" description="Helical" evidence="12">
    <location>
        <begin position="292"/>
        <end position="309"/>
    </location>
</feature>
<accession>A0A438HBA4</accession>
<keyword evidence="8" id="KW-0406">Ion transport</keyword>
<dbReference type="AlphaFoldDB" id="A0A438HBA4"/>
<dbReference type="GO" id="GO:1902600">
    <property type="term" value="P:proton transmembrane transport"/>
    <property type="evidence" value="ECO:0007669"/>
    <property type="project" value="InterPro"/>
</dbReference>
<keyword evidence="4" id="KW-0633">Potassium transport</keyword>
<evidence type="ECO:0000256" key="11">
    <source>
        <dbReference type="ARBA" id="ARBA00054890"/>
    </source>
</evidence>
<evidence type="ECO:0000256" key="9">
    <source>
        <dbReference type="ARBA" id="ARBA00023136"/>
    </source>
</evidence>
<feature type="transmembrane region" description="Helical" evidence="12">
    <location>
        <begin position="46"/>
        <end position="66"/>
    </location>
</feature>
<dbReference type="FunFam" id="1.20.1530.20:FF:000019">
    <property type="entry name" value="Cation/H(+) antiporter 1"/>
    <property type="match status" value="1"/>
</dbReference>
<comment type="function">
    <text evidence="11">May operate as a cation/H(+) antiporter.</text>
</comment>
<evidence type="ECO:0000256" key="12">
    <source>
        <dbReference type="SAM" id="Phobius"/>
    </source>
</evidence>
<keyword evidence="9 12" id="KW-0472">Membrane</keyword>
<sequence length="781" mass="85959">MEATQRIACNADLINPLFTMGIQVSCVLVLSHFFHLVLKPLGQPGPIAQILAGVVIGPSALSKIGVVKKTFHSSSEDYYQILGLFSRIFFMFLIGLQLDLPYAMRNMRRVGTVALGGAITCSVFGAAVSLFLYDVLEIKGSKFLFALALMIIITNAASPVAIRLAVDYKLATSDVGRLVISSSLINDICCALLVCLMSIFSAASSKIGGKIRNGFLCLILLGVVVILNKHLSLWLNKRNRNLKHLKNTEFFCVLSLIVATAMFIEWSGYSSIVSCFLMGMMYPREGKTARTLMHKLSYSIHTFVLPVYFGYTGFQVDLGHLKSLENAEIVGAIVLLSIGGKITGTLGACRSLNIPVTQGVVLAFLLNVKGNVDLVLVGSAVQNYKWSAKANNLLLITIMINTVIVGPVVALIVSRETKSFGYCHVPFERQDPERELRILACVHGPRHVPTMARIIQSSNGAQSTPISPFLMHLIELPEKTKTNLMYNQLQDDELSDDDDYGGNDVVEINDIVDAFFAETGIMTRQLKVVSPFATMYEEVCNGAEDLRASIILLPFHKHQRIDGKMESGKEGVRITNQKVLRHATCTVAILVDRGFWLVGAPQGLGFEVPQHVAILFFGGPDDREALAYGRSMGMHPHVNLTVIRFLPESSKDHDAGMRIASYRDEVLMSIPGRENENEEDNAFLANFYNRYVTSGRVGYVEKYVDNGEQTVNALRQMGDMYSLFIVGKGGRGQCPITIGMSDWEECPELGTVGDLLASADFDGSVLVIQQHRHQKIELIED</sequence>
<keyword evidence="3" id="KW-0050">Antiport</keyword>
<evidence type="ECO:0000256" key="1">
    <source>
        <dbReference type="ARBA" id="ARBA00004141"/>
    </source>
</evidence>
<feature type="transmembrane region" description="Helical" evidence="12">
    <location>
        <begin position="178"/>
        <end position="203"/>
    </location>
</feature>
<dbReference type="Pfam" id="PF23256">
    <property type="entry name" value="CHX17_2nd"/>
    <property type="match status" value="1"/>
</dbReference>
<dbReference type="GO" id="GO:0006813">
    <property type="term" value="P:potassium ion transport"/>
    <property type="evidence" value="ECO:0007669"/>
    <property type="project" value="UniProtKB-KW"/>
</dbReference>
<evidence type="ECO:0000259" key="13">
    <source>
        <dbReference type="Pfam" id="PF00999"/>
    </source>
</evidence>
<comment type="similarity">
    <text evidence="10">Belongs to the monovalent cation:proton antiporter 2 (CPA2) transporter (TC 2.A.37) family. CHX (TC 2.A.37.4) subfamily.</text>
</comment>
<dbReference type="PANTHER" id="PTHR32468">
    <property type="entry name" value="CATION/H + ANTIPORTER"/>
    <property type="match status" value="1"/>
</dbReference>
<dbReference type="InterPro" id="IPR006153">
    <property type="entry name" value="Cation/H_exchanger_TM"/>
</dbReference>
<feature type="domain" description="Cation/H(+) antiporter central" evidence="14">
    <location>
        <begin position="469"/>
        <end position="595"/>
    </location>
</feature>
<dbReference type="EMBL" id="QGNW01000249">
    <property type="protein sequence ID" value="RVW81740.1"/>
    <property type="molecule type" value="Genomic_DNA"/>
</dbReference>